<proteinExistence type="inferred from homology"/>
<feature type="transmembrane region" description="Helical" evidence="9">
    <location>
        <begin position="187"/>
        <end position="205"/>
    </location>
</feature>
<evidence type="ECO:0000313" key="12">
    <source>
        <dbReference type="EMBL" id="SEU05746.1"/>
    </source>
</evidence>
<feature type="transmembrane region" description="Helical" evidence="9">
    <location>
        <begin position="135"/>
        <end position="157"/>
    </location>
</feature>
<evidence type="ECO:0000256" key="2">
    <source>
        <dbReference type="ARBA" id="ARBA00022448"/>
    </source>
</evidence>
<dbReference type="Proteomes" id="UP000183760">
    <property type="component" value="Unassembled WGS sequence"/>
</dbReference>
<keyword evidence="13" id="KW-1185">Reference proteome</keyword>
<dbReference type="STRING" id="1334629.MFUL124B02_39585"/>
<dbReference type="InterPro" id="IPR050790">
    <property type="entry name" value="ExbB/TolQ_transport"/>
</dbReference>
<comment type="caution">
    <text evidence="11">The sequence shown here is derived from an EMBL/GenBank/DDBJ whole genome shotgun (WGS) entry which is preliminary data.</text>
</comment>
<evidence type="ECO:0000256" key="5">
    <source>
        <dbReference type="ARBA" id="ARBA00022927"/>
    </source>
</evidence>
<keyword evidence="5 8" id="KW-0653">Protein transport</keyword>
<accession>A0A511SXU5</accession>
<name>A0A511SXU5_MYXFU</name>
<evidence type="ECO:0000256" key="7">
    <source>
        <dbReference type="ARBA" id="ARBA00023136"/>
    </source>
</evidence>
<dbReference type="Pfam" id="PF01618">
    <property type="entry name" value="MotA_ExbB"/>
    <property type="match status" value="1"/>
</dbReference>
<comment type="similarity">
    <text evidence="8">Belongs to the exbB/tolQ family.</text>
</comment>
<evidence type="ECO:0000256" key="9">
    <source>
        <dbReference type="SAM" id="Phobius"/>
    </source>
</evidence>
<dbReference type="PANTHER" id="PTHR30625:SF15">
    <property type="entry name" value="BIOPOLYMER TRANSPORT PROTEIN EXBB"/>
    <property type="match status" value="1"/>
</dbReference>
<dbReference type="AlphaFoldDB" id="A0A511SXU5"/>
<evidence type="ECO:0000256" key="4">
    <source>
        <dbReference type="ARBA" id="ARBA00022692"/>
    </source>
</evidence>
<evidence type="ECO:0000256" key="8">
    <source>
        <dbReference type="RuleBase" id="RU004057"/>
    </source>
</evidence>
<evidence type="ECO:0000259" key="10">
    <source>
        <dbReference type="Pfam" id="PF01618"/>
    </source>
</evidence>
<evidence type="ECO:0000313" key="11">
    <source>
        <dbReference type="EMBL" id="GEN06735.1"/>
    </source>
</evidence>
<evidence type="ECO:0000256" key="3">
    <source>
        <dbReference type="ARBA" id="ARBA00022475"/>
    </source>
</evidence>
<dbReference type="RefSeq" id="WP_046716649.1">
    <property type="nucleotide sequence ID" value="NZ_BJXR01000017.1"/>
</dbReference>
<dbReference type="InterPro" id="IPR002898">
    <property type="entry name" value="MotA_ExbB_proton_chnl"/>
</dbReference>
<dbReference type="Proteomes" id="UP000321514">
    <property type="component" value="Unassembled WGS sequence"/>
</dbReference>
<reference evidence="11 14" key="2">
    <citation type="submission" date="2019-07" db="EMBL/GenBank/DDBJ databases">
        <title>Whole genome shotgun sequence of Myxococcus fulvus NBRC 100333.</title>
        <authorList>
            <person name="Hosoyama A."/>
            <person name="Uohara A."/>
            <person name="Ohji S."/>
            <person name="Ichikawa N."/>
        </authorList>
    </citation>
    <scope>NUCLEOTIDE SEQUENCE [LARGE SCALE GENOMIC DNA]</scope>
    <source>
        <strain evidence="11 14">NBRC 100333</strain>
    </source>
</reference>
<comment type="subcellular location">
    <subcellularLocation>
        <location evidence="1">Cell membrane</location>
        <topology evidence="1">Multi-pass membrane protein</topology>
    </subcellularLocation>
    <subcellularLocation>
        <location evidence="8">Membrane</location>
        <topology evidence="8">Multi-pass membrane protein</topology>
    </subcellularLocation>
</comment>
<keyword evidence="4 9" id="KW-0812">Transmembrane</keyword>
<dbReference type="EMBL" id="FOIB01000004">
    <property type="protein sequence ID" value="SEU05746.1"/>
    <property type="molecule type" value="Genomic_DNA"/>
</dbReference>
<gene>
    <name evidence="11" type="ORF">MFU01_17720</name>
    <name evidence="12" type="ORF">SAMN05443572_104634</name>
</gene>
<dbReference type="GO" id="GO:0005886">
    <property type="term" value="C:plasma membrane"/>
    <property type="evidence" value="ECO:0007669"/>
    <property type="project" value="UniProtKB-SubCell"/>
</dbReference>
<organism evidence="11 14">
    <name type="scientific">Myxococcus fulvus</name>
    <dbReference type="NCBI Taxonomy" id="33"/>
    <lineage>
        <taxon>Bacteria</taxon>
        <taxon>Pseudomonadati</taxon>
        <taxon>Myxococcota</taxon>
        <taxon>Myxococcia</taxon>
        <taxon>Myxococcales</taxon>
        <taxon>Cystobacterineae</taxon>
        <taxon>Myxococcaceae</taxon>
        <taxon>Myxococcus</taxon>
    </lineage>
</organism>
<dbReference type="EMBL" id="BJXR01000017">
    <property type="protein sequence ID" value="GEN06735.1"/>
    <property type="molecule type" value="Genomic_DNA"/>
</dbReference>
<keyword evidence="2 8" id="KW-0813">Transport</keyword>
<dbReference type="OrthoDB" id="4045at2"/>
<feature type="transmembrane region" description="Helical" evidence="9">
    <location>
        <begin position="39"/>
        <end position="59"/>
    </location>
</feature>
<dbReference type="GO" id="GO:0017038">
    <property type="term" value="P:protein import"/>
    <property type="evidence" value="ECO:0007669"/>
    <property type="project" value="TreeGrafter"/>
</dbReference>
<keyword evidence="7 9" id="KW-0472">Membrane</keyword>
<evidence type="ECO:0000313" key="13">
    <source>
        <dbReference type="Proteomes" id="UP000183760"/>
    </source>
</evidence>
<protein>
    <submittedName>
        <fullName evidence="12">Biopolymer transport protein ExbB/TolQ</fullName>
    </submittedName>
</protein>
<keyword evidence="3" id="KW-1003">Cell membrane</keyword>
<evidence type="ECO:0000256" key="1">
    <source>
        <dbReference type="ARBA" id="ARBA00004651"/>
    </source>
</evidence>
<evidence type="ECO:0000256" key="6">
    <source>
        <dbReference type="ARBA" id="ARBA00022989"/>
    </source>
</evidence>
<sequence length="246" mass="26164">MNLGFLTNLAVLANAGGPERGFFEEIAKRWEAGQWGMYPIAACLVVALSIMVERTIVLFGKASINKEAFLRGLKKHIYAGDLDKAINYVAGQKSTPLTSVIKAGLMNVPKGQDEVQAALDEATLRETPRLEARSGYLAMLGNAAMLAGLLGTVSGLISCFEAVANVNPADKATILANGISEAMNCTGFGLVTAIPCLIAFSVLMGRTQSLVNDINETSVSVLNLIVANKDKFKNLNVPAARDHHDD</sequence>
<keyword evidence="6 9" id="KW-1133">Transmembrane helix</keyword>
<reference evidence="12 13" key="1">
    <citation type="submission" date="2016-10" db="EMBL/GenBank/DDBJ databases">
        <authorList>
            <person name="Varghese N."/>
            <person name="Submissions S."/>
        </authorList>
    </citation>
    <scope>NUCLEOTIDE SEQUENCE [LARGE SCALE GENOMIC DNA]</scope>
    <source>
        <strain evidence="12 13">DSM 16525</strain>
    </source>
</reference>
<dbReference type="PANTHER" id="PTHR30625">
    <property type="entry name" value="PROTEIN TOLQ"/>
    <property type="match status" value="1"/>
</dbReference>
<feature type="domain" description="MotA/TolQ/ExbB proton channel" evidence="10">
    <location>
        <begin position="94"/>
        <end position="215"/>
    </location>
</feature>
<evidence type="ECO:0000313" key="14">
    <source>
        <dbReference type="Proteomes" id="UP000321514"/>
    </source>
</evidence>